<feature type="region of interest" description="Disordered" evidence="2">
    <location>
        <begin position="1"/>
        <end position="23"/>
    </location>
</feature>
<sequence>MDTSNTSAAVPASLFSPAPSAHIPDLQTQNRQLHRVLRSSDALVRQQTRQIAMLQQQLSSAAAKEEYQQRRSKTLPSSGTPGRIARRQAEEDGNAMDGRIQMANESDENDLVEASRQLKDELSASYTKCDQLEDSLLEKTQALIEKTQEANNIRREYIQLGSQYKATRQQNDAKERRWKQTLASLEEDFRQQENTTQKQTTHRGRVNALPELQHQLDMTKACLQGERDAHHALKALHERLKDDMAVLRGELAATKEETDRGSVAIQNISILEATLQQCHSEMVGQASMVTTLEREVAEKLKELSEATETNARLKRIQTSLCGELEAIKKKEETTREALAKADRALEQATASHQEMQEHQREENARLSDTVAHLQRDITAKDKTLASKLEELTRTSSAKEALYEREKAQWKEALQGEDAQHADAQHAEEKRRLERGWQGRMQELEKDQRRMASAAEGDMAELKRQIASLENKAAQLEEEKRRLTTDREDLLVRFKQAEAQIASLVEEREFASRAAAGELSGKNAETAALMVQLAETRQQLEEAHEAVKKTEERDAQHDKDKKALEKALADERHQQESHEAEHEREISQLTEDLKHVKEVSSERERALSDAHKQLQAFTVDSQTAEATIRNAMAVQTIDTLQNQVQKLQEQIAEAQQQQIAEEQIAEVHEGVGRAVDDAERPPDASRRVDRATSAIYADEKLPSFPSMDEVAEPPCADKVESKSVPLRQAERTRSNSTRDSEADALFQQEQRKMIRRQAEQRARLQYLETVMQASERQPEPETTSDDIMVGRRLPLRVGEEVLEAIPIPLRVAWDDSQAAEDFLAFEAPPMKTKQRRRSTRKG</sequence>
<accession>A0A0G4EB63</accession>
<dbReference type="VEuPathDB" id="CryptoDB:Vbra_1949"/>
<evidence type="ECO:0000256" key="1">
    <source>
        <dbReference type="SAM" id="Coils"/>
    </source>
</evidence>
<feature type="region of interest" description="Disordered" evidence="2">
    <location>
        <begin position="540"/>
        <end position="587"/>
    </location>
</feature>
<feature type="compositionally biased region" description="Basic and acidic residues" evidence="2">
    <location>
        <begin position="727"/>
        <end position="740"/>
    </location>
</feature>
<feature type="region of interest" description="Disordered" evidence="2">
    <location>
        <begin position="344"/>
        <end position="368"/>
    </location>
</feature>
<dbReference type="STRING" id="1169540.A0A0G4EB63"/>
<proteinExistence type="predicted"/>
<evidence type="ECO:0000256" key="2">
    <source>
        <dbReference type="SAM" id="MobiDB-lite"/>
    </source>
</evidence>
<evidence type="ECO:0000313" key="3">
    <source>
        <dbReference type="EMBL" id="CEL92739.1"/>
    </source>
</evidence>
<keyword evidence="1" id="KW-0175">Coiled coil</keyword>
<organism evidence="3 4">
    <name type="scientific">Vitrella brassicaformis (strain CCMP3155)</name>
    <dbReference type="NCBI Taxonomy" id="1169540"/>
    <lineage>
        <taxon>Eukaryota</taxon>
        <taxon>Sar</taxon>
        <taxon>Alveolata</taxon>
        <taxon>Colpodellida</taxon>
        <taxon>Vitrellaceae</taxon>
        <taxon>Vitrella</taxon>
    </lineage>
</organism>
<feature type="compositionally biased region" description="Basic and acidic residues" evidence="2">
    <location>
        <begin position="417"/>
        <end position="439"/>
    </location>
</feature>
<dbReference type="Proteomes" id="UP000041254">
    <property type="component" value="Unassembled WGS sequence"/>
</dbReference>
<feature type="region of interest" description="Disordered" evidence="2">
    <location>
        <begin position="414"/>
        <end position="439"/>
    </location>
</feature>
<feature type="region of interest" description="Disordered" evidence="2">
    <location>
        <begin position="715"/>
        <end position="741"/>
    </location>
</feature>
<dbReference type="InParanoid" id="A0A0G4EB63"/>
<dbReference type="OMA" id="HQQESHE"/>
<feature type="region of interest" description="Disordered" evidence="2">
    <location>
        <begin position="67"/>
        <end position="95"/>
    </location>
</feature>
<gene>
    <name evidence="3" type="ORF">Vbra_1949</name>
</gene>
<dbReference type="AlphaFoldDB" id="A0A0G4EB63"/>
<protein>
    <submittedName>
        <fullName evidence="3">Uncharacterized protein</fullName>
    </submittedName>
</protein>
<feature type="compositionally biased region" description="Basic and acidic residues" evidence="2">
    <location>
        <begin position="354"/>
        <end position="365"/>
    </location>
</feature>
<reference evidence="3 4" key="1">
    <citation type="submission" date="2014-11" db="EMBL/GenBank/DDBJ databases">
        <authorList>
            <person name="Zhu J."/>
            <person name="Qi W."/>
            <person name="Song R."/>
        </authorList>
    </citation>
    <scope>NUCLEOTIDE SEQUENCE [LARGE SCALE GENOMIC DNA]</scope>
</reference>
<evidence type="ECO:0000313" key="4">
    <source>
        <dbReference type="Proteomes" id="UP000041254"/>
    </source>
</evidence>
<feature type="coiled-coil region" evidence="1">
    <location>
        <begin position="629"/>
        <end position="663"/>
    </location>
</feature>
<dbReference type="EMBL" id="CDMY01000104">
    <property type="protein sequence ID" value="CEL92739.1"/>
    <property type="molecule type" value="Genomic_DNA"/>
</dbReference>
<name>A0A0G4EB63_VITBC</name>
<keyword evidence="4" id="KW-1185">Reference proteome</keyword>